<feature type="binding site" evidence="11">
    <location>
        <position position="62"/>
    </location>
    <ligand>
        <name>thiamine diphosphate</name>
        <dbReference type="ChEBI" id="CHEBI:58937"/>
    </ligand>
</feature>
<feature type="binding site" evidence="11">
    <location>
        <begin position="103"/>
        <end position="105"/>
    </location>
    <ligand>
        <name>thiamine diphosphate</name>
        <dbReference type="ChEBI" id="CHEBI:58937"/>
    </ligand>
</feature>
<keyword evidence="9 11" id="KW-0414">Isoprene biosynthesis</keyword>
<dbReference type="FunFam" id="3.40.50.970:FF:000005">
    <property type="entry name" value="1-deoxy-D-xylulose-5-phosphate synthase"/>
    <property type="match status" value="1"/>
</dbReference>
<dbReference type="GO" id="GO:0019288">
    <property type="term" value="P:isopentenyl diphosphate biosynthetic process, methylerythritol 4-phosphate pathway"/>
    <property type="evidence" value="ECO:0007669"/>
    <property type="project" value="TreeGrafter"/>
</dbReference>
<dbReference type="InterPro" id="IPR020826">
    <property type="entry name" value="Transketolase_BS"/>
</dbReference>
<dbReference type="GO" id="GO:0016114">
    <property type="term" value="P:terpenoid biosynthetic process"/>
    <property type="evidence" value="ECO:0007669"/>
    <property type="project" value="UniProtKB-UniRule"/>
</dbReference>
<dbReference type="Pfam" id="PF13292">
    <property type="entry name" value="DXP_synthase_N"/>
    <property type="match status" value="1"/>
</dbReference>
<dbReference type="AlphaFoldDB" id="A0A1F4Q4L8"/>
<dbReference type="CDD" id="cd07033">
    <property type="entry name" value="TPP_PYR_DXS_TK_like"/>
    <property type="match status" value="1"/>
</dbReference>
<dbReference type="InterPro" id="IPR009014">
    <property type="entry name" value="Transketo_C/PFOR_II"/>
</dbReference>
<dbReference type="FunFam" id="3.40.50.920:FF:000002">
    <property type="entry name" value="1-deoxy-D-xylulose-5-phosphate synthase"/>
    <property type="match status" value="1"/>
</dbReference>
<dbReference type="EC" id="2.2.1.7" evidence="11"/>
<keyword evidence="5 11" id="KW-0479">Metal-binding</keyword>
<feature type="binding site" evidence="11">
    <location>
        <position position="277"/>
    </location>
    <ligand>
        <name>thiamine diphosphate</name>
        <dbReference type="ChEBI" id="CHEBI:58937"/>
    </ligand>
</feature>
<accession>A0A1F4Q4L8</accession>
<evidence type="ECO:0000259" key="13">
    <source>
        <dbReference type="SMART" id="SM00861"/>
    </source>
</evidence>
<keyword evidence="7 11" id="KW-0784">Thiamine biosynthesis</keyword>
<evidence type="ECO:0000313" key="15">
    <source>
        <dbReference type="Proteomes" id="UP000178724"/>
    </source>
</evidence>
<evidence type="ECO:0000256" key="5">
    <source>
        <dbReference type="ARBA" id="ARBA00022723"/>
    </source>
</evidence>
<dbReference type="PROSITE" id="PS00801">
    <property type="entry name" value="TRANSKETOLASE_1"/>
    <property type="match status" value="1"/>
</dbReference>
<dbReference type="InterPro" id="IPR005477">
    <property type="entry name" value="Dxylulose-5-P_synthase"/>
</dbReference>
<evidence type="ECO:0000256" key="9">
    <source>
        <dbReference type="ARBA" id="ARBA00023229"/>
    </source>
</evidence>
<evidence type="ECO:0000256" key="1">
    <source>
        <dbReference type="ARBA" id="ARBA00004980"/>
    </source>
</evidence>
<evidence type="ECO:0000313" key="14">
    <source>
        <dbReference type="EMBL" id="OGB90827.1"/>
    </source>
</evidence>
<dbReference type="EMBL" id="METM01000003">
    <property type="protein sequence ID" value="OGB90827.1"/>
    <property type="molecule type" value="Genomic_DNA"/>
</dbReference>
<comment type="caution">
    <text evidence="14">The sequence shown here is derived from an EMBL/GenBank/DDBJ whole genome shotgun (WGS) entry which is preliminary data.</text>
</comment>
<evidence type="ECO:0000256" key="3">
    <source>
        <dbReference type="ARBA" id="ARBA00011738"/>
    </source>
</evidence>
<dbReference type="SMART" id="SM00861">
    <property type="entry name" value="Transket_pyr"/>
    <property type="match status" value="1"/>
</dbReference>
<dbReference type="GO" id="GO:0005829">
    <property type="term" value="C:cytosol"/>
    <property type="evidence" value="ECO:0007669"/>
    <property type="project" value="TreeGrafter"/>
</dbReference>
<dbReference type="GO" id="GO:0030976">
    <property type="term" value="F:thiamine pyrophosphate binding"/>
    <property type="evidence" value="ECO:0007669"/>
    <property type="project" value="UniProtKB-UniRule"/>
</dbReference>
<reference evidence="14 15" key="1">
    <citation type="journal article" date="2016" name="Nat. Commun.">
        <title>Thousands of microbial genomes shed light on interconnected biogeochemical processes in an aquifer system.</title>
        <authorList>
            <person name="Anantharaman K."/>
            <person name="Brown C.T."/>
            <person name="Hug L.A."/>
            <person name="Sharon I."/>
            <person name="Castelle C.J."/>
            <person name="Probst A.J."/>
            <person name="Thomas B.C."/>
            <person name="Singh A."/>
            <person name="Wilkins M.J."/>
            <person name="Karaoz U."/>
            <person name="Brodie E.L."/>
            <person name="Williams K.H."/>
            <person name="Hubbard S.S."/>
            <person name="Banfield J.F."/>
        </authorList>
    </citation>
    <scope>NUCLEOTIDE SEQUENCE [LARGE SCALE GENOMIC DNA]</scope>
</reference>
<dbReference type="Pfam" id="PF02779">
    <property type="entry name" value="Transket_pyr"/>
    <property type="match status" value="1"/>
</dbReference>
<gene>
    <name evidence="11" type="primary">dxs</name>
    <name evidence="14" type="ORF">A2625_07290</name>
</gene>
<evidence type="ECO:0000256" key="6">
    <source>
        <dbReference type="ARBA" id="ARBA00022842"/>
    </source>
</evidence>
<feature type="binding site" evidence="11">
    <location>
        <position position="163"/>
    </location>
    <ligand>
        <name>thiamine diphosphate</name>
        <dbReference type="ChEBI" id="CHEBI:58937"/>
    </ligand>
</feature>
<evidence type="ECO:0000256" key="7">
    <source>
        <dbReference type="ARBA" id="ARBA00022977"/>
    </source>
</evidence>
<keyword evidence="8 11" id="KW-0786">Thiamine pyrophosphate</keyword>
<feature type="binding site" evidence="11">
    <location>
        <begin position="135"/>
        <end position="136"/>
    </location>
    <ligand>
        <name>thiamine diphosphate</name>
        <dbReference type="ChEBI" id="CHEBI:58937"/>
    </ligand>
</feature>
<dbReference type="Gene3D" id="3.40.50.920">
    <property type="match status" value="1"/>
</dbReference>
<dbReference type="GO" id="GO:0000287">
    <property type="term" value="F:magnesium ion binding"/>
    <property type="evidence" value="ECO:0007669"/>
    <property type="project" value="UniProtKB-UniRule"/>
</dbReference>
<dbReference type="NCBIfam" id="TIGR00204">
    <property type="entry name" value="dxs"/>
    <property type="match status" value="1"/>
</dbReference>
<feature type="region of interest" description="Disordered" evidence="12">
    <location>
        <begin position="616"/>
        <end position="636"/>
    </location>
</feature>
<dbReference type="GO" id="GO:0009228">
    <property type="term" value="P:thiamine biosynthetic process"/>
    <property type="evidence" value="ECO:0007669"/>
    <property type="project" value="UniProtKB-UniRule"/>
</dbReference>
<keyword evidence="4 11" id="KW-0808">Transferase</keyword>
<organism evidence="14 15">
    <name type="scientific">candidate division WOR-1 bacterium RIFCSPHIGHO2_01_FULL_53_15</name>
    <dbReference type="NCBI Taxonomy" id="1802564"/>
    <lineage>
        <taxon>Bacteria</taxon>
        <taxon>Bacillati</taxon>
        <taxon>Saganbacteria</taxon>
    </lineage>
</organism>
<comment type="cofactor">
    <cofactor evidence="11">
        <name>thiamine diphosphate</name>
        <dbReference type="ChEBI" id="CHEBI:58937"/>
    </cofactor>
    <text evidence="11">Binds 1 thiamine pyrophosphate per subunit.</text>
</comment>
<dbReference type="SUPFAM" id="SSF52922">
    <property type="entry name" value="TK C-terminal domain-like"/>
    <property type="match status" value="1"/>
</dbReference>
<dbReference type="UniPathway" id="UPA00064">
    <property type="reaction ID" value="UER00091"/>
</dbReference>
<dbReference type="Pfam" id="PF02780">
    <property type="entry name" value="Transketolase_C"/>
    <property type="match status" value="1"/>
</dbReference>
<dbReference type="InterPro" id="IPR033248">
    <property type="entry name" value="Transketolase_C"/>
</dbReference>
<feature type="binding site" evidence="11">
    <location>
        <position position="163"/>
    </location>
    <ligand>
        <name>Mg(2+)</name>
        <dbReference type="ChEBI" id="CHEBI:18420"/>
    </ligand>
</feature>
<proteinExistence type="inferred from homology"/>
<feature type="binding site" evidence="11">
    <location>
        <position position="358"/>
    </location>
    <ligand>
        <name>thiamine diphosphate</name>
        <dbReference type="ChEBI" id="CHEBI:58937"/>
    </ligand>
</feature>
<dbReference type="PROSITE" id="PS00802">
    <property type="entry name" value="TRANSKETOLASE_2"/>
    <property type="match status" value="1"/>
</dbReference>
<evidence type="ECO:0000256" key="8">
    <source>
        <dbReference type="ARBA" id="ARBA00023052"/>
    </source>
</evidence>
<feature type="binding site" evidence="11">
    <location>
        <position position="134"/>
    </location>
    <ligand>
        <name>Mg(2+)</name>
        <dbReference type="ChEBI" id="CHEBI:18420"/>
    </ligand>
</feature>
<keyword evidence="6 11" id="KW-0460">Magnesium</keyword>
<dbReference type="NCBIfam" id="NF003933">
    <property type="entry name" value="PRK05444.2-2"/>
    <property type="match status" value="1"/>
</dbReference>
<dbReference type="Gene3D" id="3.40.50.970">
    <property type="match status" value="2"/>
</dbReference>
<dbReference type="HAMAP" id="MF_00315">
    <property type="entry name" value="DXP_synth"/>
    <property type="match status" value="1"/>
</dbReference>
<feature type="domain" description="Transketolase-like pyrimidine-binding" evidence="13">
    <location>
        <begin position="307"/>
        <end position="471"/>
    </location>
</feature>
<evidence type="ECO:0000256" key="4">
    <source>
        <dbReference type="ARBA" id="ARBA00022679"/>
    </source>
</evidence>
<evidence type="ECO:0000256" key="10">
    <source>
        <dbReference type="ARBA" id="ARBA00055605"/>
    </source>
</evidence>
<comment type="similarity">
    <text evidence="2 11">Belongs to the transketolase family. DXPS subfamily.</text>
</comment>
<evidence type="ECO:0000256" key="11">
    <source>
        <dbReference type="HAMAP-Rule" id="MF_00315"/>
    </source>
</evidence>
<comment type="cofactor">
    <cofactor evidence="11">
        <name>Mg(2+)</name>
        <dbReference type="ChEBI" id="CHEBI:18420"/>
    </cofactor>
    <text evidence="11">Binds 1 Mg(2+) ion per subunit.</text>
</comment>
<dbReference type="Proteomes" id="UP000178724">
    <property type="component" value="Unassembled WGS sequence"/>
</dbReference>
<dbReference type="PANTHER" id="PTHR43322">
    <property type="entry name" value="1-D-DEOXYXYLULOSE 5-PHOSPHATE SYNTHASE-RELATED"/>
    <property type="match status" value="1"/>
</dbReference>
<evidence type="ECO:0000256" key="12">
    <source>
        <dbReference type="SAM" id="MobiDB-lite"/>
    </source>
</evidence>
<comment type="pathway">
    <text evidence="1 11">Metabolic intermediate biosynthesis; 1-deoxy-D-xylulose 5-phosphate biosynthesis; 1-deoxy-D-xylulose 5-phosphate from D-glyceraldehyde 3-phosphate and pyruvate: step 1/1.</text>
</comment>
<dbReference type="InterPro" id="IPR029061">
    <property type="entry name" value="THDP-binding"/>
</dbReference>
<dbReference type="GO" id="GO:0008661">
    <property type="term" value="F:1-deoxy-D-xylulose-5-phosphate synthase activity"/>
    <property type="evidence" value="ECO:0007669"/>
    <property type="project" value="UniProtKB-UniRule"/>
</dbReference>
<comment type="subunit">
    <text evidence="3 11">Homodimer.</text>
</comment>
<evidence type="ECO:0000256" key="2">
    <source>
        <dbReference type="ARBA" id="ARBA00011081"/>
    </source>
</evidence>
<feature type="compositionally biased region" description="Basic and acidic residues" evidence="12">
    <location>
        <begin position="619"/>
        <end position="629"/>
    </location>
</feature>
<dbReference type="PANTHER" id="PTHR43322:SF5">
    <property type="entry name" value="1-DEOXY-D-XYLULOSE-5-PHOSPHATE SYNTHASE, CHLOROPLASTIC"/>
    <property type="match status" value="1"/>
</dbReference>
<comment type="function">
    <text evidence="10 11">Catalyzes the acyloin condensation reaction between C atoms 2 and 3 of pyruvate and glyceraldehyde 3-phosphate to yield 1-deoxy-D-xylulose-5-phosphate (DXP).</text>
</comment>
<dbReference type="SUPFAM" id="SSF52518">
    <property type="entry name" value="Thiamin diphosphate-binding fold (THDP-binding)"/>
    <property type="match status" value="2"/>
</dbReference>
<dbReference type="InterPro" id="IPR049557">
    <property type="entry name" value="Transketolase_CS"/>
</dbReference>
<sequence>MLRELSTKQLEQIAAEIRQKIIEVTSKTGGHVAPSLGAVELAVSLHAAFESPKDKIIWDVGHQAYAHKILTGRLEQFATLRQRGGLSGFPNAAESPHDMFTVGHASTSISQALGLIKARDLKGEKHSVIAVIGDGSLSGGLAFEGVNNVDGLKSNLIVILNDNEMSISKNVGAISNYLTQVSTSNSYLELRNRIEKLVKRIPRVGTSLFEAARKLKDRTKHLVVSFKVDVIFEELGFKYFGPIDGHNIPLIISTLHHAKEIPGPVLIHVLTKKGKGYPPAEKDPTRFHGTGPFIRETGEPVQAKANQTYTSVFGKTMAKLGEKHPGLVGVTAAMIDGTGLEEFASRFPARFYDVGIAEEHAVTFAGALAKGGLRPVVAIYSTFLQRAYDEIIHDVCLQNLPVVFAIDRAGIVGEDGATHNGIFDLAYLRCLPNMVVMAPGDDKEMEKMLEFAHKHNGPVAVRYPRSEAIGAGMKSSPEIEMGKGEVVFGASHHKTCIIAIGSMVGPSIEAAEKLGQTKVINARFVKPLDKDLIVKEAGKAEQVVTVEEGVLEGGFGSAVMELFSEAGVSVPVQRIGLPSKFIEHGKRDEILDEYGLTAEKIFKQINEHFSFPSPSLSAEVRRTKEDGRGGKVSVSG</sequence>
<protein>
    <recommendedName>
        <fullName evidence="11">1-deoxy-D-xylulose-5-phosphate synthase</fullName>
        <ecNumber evidence="11">2.2.1.7</ecNumber>
    </recommendedName>
    <alternativeName>
        <fullName evidence="11">1-deoxyxylulose-5-phosphate synthase</fullName>
        <shortName evidence="11">DXP synthase</shortName>
        <shortName evidence="11">DXPS</shortName>
    </alternativeName>
</protein>
<comment type="catalytic activity">
    <reaction evidence="11">
        <text>D-glyceraldehyde 3-phosphate + pyruvate + H(+) = 1-deoxy-D-xylulose 5-phosphate + CO2</text>
        <dbReference type="Rhea" id="RHEA:12605"/>
        <dbReference type="ChEBI" id="CHEBI:15361"/>
        <dbReference type="ChEBI" id="CHEBI:15378"/>
        <dbReference type="ChEBI" id="CHEBI:16526"/>
        <dbReference type="ChEBI" id="CHEBI:57792"/>
        <dbReference type="ChEBI" id="CHEBI:59776"/>
        <dbReference type="EC" id="2.2.1.7"/>
    </reaction>
</comment>
<dbReference type="CDD" id="cd02007">
    <property type="entry name" value="TPP_DXS"/>
    <property type="match status" value="1"/>
</dbReference>
<dbReference type="InterPro" id="IPR005475">
    <property type="entry name" value="Transketolase-like_Pyr-bd"/>
</dbReference>
<name>A0A1F4Q4L8_UNCSA</name>